<dbReference type="EMBL" id="BART01041903">
    <property type="protein sequence ID" value="GAH29817.1"/>
    <property type="molecule type" value="Genomic_DNA"/>
</dbReference>
<accession>X1EB28</accession>
<evidence type="ECO:0000313" key="1">
    <source>
        <dbReference type="EMBL" id="GAH29817.1"/>
    </source>
</evidence>
<sequence>SQFVLGIQDNGSPTNLIASKRFFVKFSLLLP</sequence>
<reference evidence="1" key="1">
    <citation type="journal article" date="2014" name="Front. Microbiol.">
        <title>High frequency of phylogenetically diverse reductive dehalogenase-homologous genes in deep subseafloor sedimentary metagenomes.</title>
        <authorList>
            <person name="Kawai M."/>
            <person name="Futagami T."/>
            <person name="Toyoda A."/>
            <person name="Takaki Y."/>
            <person name="Nishi S."/>
            <person name="Hori S."/>
            <person name="Arai W."/>
            <person name="Tsubouchi T."/>
            <person name="Morono Y."/>
            <person name="Uchiyama I."/>
            <person name="Ito T."/>
            <person name="Fujiyama A."/>
            <person name="Inagaki F."/>
            <person name="Takami H."/>
        </authorList>
    </citation>
    <scope>NUCLEOTIDE SEQUENCE</scope>
    <source>
        <strain evidence="1">Expedition CK06-06</strain>
    </source>
</reference>
<organism evidence="1">
    <name type="scientific">marine sediment metagenome</name>
    <dbReference type="NCBI Taxonomy" id="412755"/>
    <lineage>
        <taxon>unclassified sequences</taxon>
        <taxon>metagenomes</taxon>
        <taxon>ecological metagenomes</taxon>
    </lineage>
</organism>
<feature type="non-terminal residue" evidence="1">
    <location>
        <position position="1"/>
    </location>
</feature>
<proteinExistence type="predicted"/>
<name>X1EB28_9ZZZZ</name>
<dbReference type="AlphaFoldDB" id="X1EB28"/>
<gene>
    <name evidence="1" type="ORF">S01H4_67053</name>
</gene>
<protein>
    <submittedName>
        <fullName evidence="1">Uncharacterized protein</fullName>
    </submittedName>
</protein>
<comment type="caution">
    <text evidence="1">The sequence shown here is derived from an EMBL/GenBank/DDBJ whole genome shotgun (WGS) entry which is preliminary data.</text>
</comment>